<accession>A0ABS1FTN7</accession>
<comment type="caution">
    <text evidence="2">The sequence shown here is derived from an EMBL/GenBank/DDBJ whole genome shotgun (WGS) entry which is preliminary data.</text>
</comment>
<name>A0ABS1FTN7_9FLAO</name>
<reference evidence="3" key="1">
    <citation type="submission" date="2021-01" db="EMBL/GenBank/DDBJ databases">
        <title>Genome public.</title>
        <authorList>
            <person name="Liu C."/>
            <person name="Sun Q."/>
        </authorList>
    </citation>
    <scope>NUCLEOTIDE SEQUENCE [LARGE SCALE GENOMIC DNA]</scope>
    <source>
        <strain evidence="3">YIM B02567</strain>
    </source>
</reference>
<feature type="domain" description="PIN like" evidence="1">
    <location>
        <begin position="25"/>
        <end position="237"/>
    </location>
</feature>
<evidence type="ECO:0000313" key="3">
    <source>
        <dbReference type="Proteomes" id="UP000628669"/>
    </source>
</evidence>
<gene>
    <name evidence="2" type="ORF">JHL15_08545</name>
</gene>
<dbReference type="EMBL" id="JAENHK010000008">
    <property type="protein sequence ID" value="MBK1895794.1"/>
    <property type="molecule type" value="Genomic_DNA"/>
</dbReference>
<sequence length="363" mass="43291">MKAQFRGYYPLTEDEIKVIWKDGFITLDTNVLFNLYRYSDETRKELLKIIRKYSKQIFLTHQSAFEFHKNRITVISEQITIYDETIKSFLKLENDIVKNLKTPHLSKKVLENFKKSLSETIKDLEFKKLFFLELLKKDTILDSISNIFIDKKIGVPFNKKEIGEIEKEGNERYLNKIPPGYKDNDKKTNKFGDLIIWKELLKESKNKSKPFIFIIDDVKEDWWLRTNGQTLSPRPELLQESYQESNQLFHLYTTDRFLEFASQSEEIQQETIDEVKEINHWQNSNINYLSAINFNESLNKNLHHIKLFESLKNLNEFNENLSFFSKNSYDLDILKKYIKIRNFDKDNDDSKVNGDGDEIKDKE</sequence>
<organism evidence="2 3">
    <name type="scientific">Chryseobacterium paridis</name>
    <dbReference type="NCBI Taxonomy" id="2800328"/>
    <lineage>
        <taxon>Bacteria</taxon>
        <taxon>Pseudomonadati</taxon>
        <taxon>Bacteroidota</taxon>
        <taxon>Flavobacteriia</taxon>
        <taxon>Flavobacteriales</taxon>
        <taxon>Weeksellaceae</taxon>
        <taxon>Chryseobacterium group</taxon>
        <taxon>Chryseobacterium</taxon>
    </lineage>
</organism>
<keyword evidence="3" id="KW-1185">Reference proteome</keyword>
<dbReference type="Pfam" id="PF18476">
    <property type="entry name" value="PIN_8"/>
    <property type="match status" value="1"/>
</dbReference>
<dbReference type="Proteomes" id="UP000628669">
    <property type="component" value="Unassembled WGS sequence"/>
</dbReference>
<dbReference type="RefSeq" id="WP_200245069.1">
    <property type="nucleotide sequence ID" value="NZ_JAENHK010000008.1"/>
</dbReference>
<dbReference type="InterPro" id="IPR041578">
    <property type="entry name" value="PIN_8"/>
</dbReference>
<protein>
    <recommendedName>
        <fullName evidence="1">PIN like domain-containing protein</fullName>
    </recommendedName>
</protein>
<evidence type="ECO:0000313" key="2">
    <source>
        <dbReference type="EMBL" id="MBK1895794.1"/>
    </source>
</evidence>
<proteinExistence type="predicted"/>
<evidence type="ECO:0000259" key="1">
    <source>
        <dbReference type="Pfam" id="PF18476"/>
    </source>
</evidence>